<evidence type="ECO:0000313" key="2">
    <source>
        <dbReference type="Proteomes" id="UP000663722"/>
    </source>
</evidence>
<evidence type="ECO:0000313" key="1">
    <source>
        <dbReference type="EMBL" id="QTA85318.1"/>
    </source>
</evidence>
<sequence length="46" mass="5480">MNLRNVLCEGSRKKRVNLLGDERKYLRDDLIFQAIQEFFRSESGFS</sequence>
<name>A0A975GLZ5_9BACT</name>
<dbReference type="EMBL" id="CP061800">
    <property type="protein sequence ID" value="QTA85318.1"/>
    <property type="molecule type" value="Genomic_DNA"/>
</dbReference>
<accession>A0A975GLZ5</accession>
<dbReference type="KEGG" id="dmm:dnm_013230"/>
<reference evidence="1" key="1">
    <citation type="journal article" date="2021" name="Microb. Physiol.">
        <title>Proteogenomic Insights into the Physiology of Marine, Sulfate-Reducing, Filamentous Desulfonema limicola and Desulfonema magnum.</title>
        <authorList>
            <person name="Schnaars V."/>
            <person name="Wohlbrand L."/>
            <person name="Scheve S."/>
            <person name="Hinrichs C."/>
            <person name="Reinhardt R."/>
            <person name="Rabus R."/>
        </authorList>
    </citation>
    <scope>NUCLEOTIDE SEQUENCE</scope>
    <source>
        <strain evidence="1">4be13</strain>
    </source>
</reference>
<keyword evidence="2" id="KW-1185">Reference proteome</keyword>
<dbReference type="AlphaFoldDB" id="A0A975GLZ5"/>
<protein>
    <submittedName>
        <fullName evidence="1">Uncharacterized protein</fullName>
    </submittedName>
</protein>
<proteinExistence type="predicted"/>
<dbReference type="Proteomes" id="UP000663722">
    <property type="component" value="Chromosome"/>
</dbReference>
<gene>
    <name evidence="1" type="ORF">dnm_013230</name>
</gene>
<organism evidence="1 2">
    <name type="scientific">Desulfonema magnum</name>
    <dbReference type="NCBI Taxonomy" id="45655"/>
    <lineage>
        <taxon>Bacteria</taxon>
        <taxon>Pseudomonadati</taxon>
        <taxon>Thermodesulfobacteriota</taxon>
        <taxon>Desulfobacteria</taxon>
        <taxon>Desulfobacterales</taxon>
        <taxon>Desulfococcaceae</taxon>
        <taxon>Desulfonema</taxon>
    </lineage>
</organism>